<comment type="function">
    <text evidence="3">Required for multiple vacuole delivery pathways including the cytoplasm to vacuole transport (Cvt), autophagy, pexophagy and endocytosis.</text>
</comment>
<evidence type="ECO:0000256" key="4">
    <source>
        <dbReference type="SAM" id="MobiDB-lite"/>
    </source>
</evidence>
<comment type="subcellular location">
    <subcellularLocation>
        <location evidence="3">Endosome</location>
        <location evidence="3">Multivesicular body membrane</location>
        <topology evidence="3">Peripheral membrane protein</topology>
    </subcellularLocation>
    <subcellularLocation>
        <location evidence="1 3">Prevacuolar compartment membrane</location>
        <topology evidence="1 3">Peripheral membrane protein</topology>
    </subcellularLocation>
    <subcellularLocation>
        <location evidence="3">Vacuole membrane</location>
        <topology evidence="3">Peripheral membrane protein</topology>
    </subcellularLocation>
</comment>
<dbReference type="GO" id="GO:0035658">
    <property type="term" value="C:Mon1-Ccz1 complex"/>
    <property type="evidence" value="ECO:0007669"/>
    <property type="project" value="TreeGrafter"/>
</dbReference>
<dbReference type="Pfam" id="PF19038">
    <property type="entry name" value="Fuz_longin_3"/>
    <property type="match status" value="1"/>
</dbReference>
<evidence type="ECO:0000256" key="2">
    <source>
        <dbReference type="ARBA" id="ARBA00018132"/>
    </source>
</evidence>
<evidence type="ECO:0000259" key="6">
    <source>
        <dbReference type="Pfam" id="PF19037"/>
    </source>
</evidence>
<dbReference type="InterPro" id="IPR004353">
    <property type="entry name" value="Mon1"/>
</dbReference>
<protein>
    <recommendedName>
        <fullName evidence="2 3">Vacuolar fusion protein MON1</fullName>
    </recommendedName>
</protein>
<evidence type="ECO:0000259" key="7">
    <source>
        <dbReference type="Pfam" id="PF19038"/>
    </source>
</evidence>
<evidence type="ECO:0000256" key="1">
    <source>
        <dbReference type="ARBA" id="ARBA00004380"/>
    </source>
</evidence>
<dbReference type="InterPro" id="IPR043971">
    <property type="entry name" value="FUZ/MON1/HPS1_longin_2"/>
</dbReference>
<keyword evidence="3" id="KW-0926">Vacuole</keyword>
<feature type="region of interest" description="Disordered" evidence="4">
    <location>
        <begin position="29"/>
        <end position="62"/>
    </location>
</feature>
<dbReference type="Pfam" id="PF19037">
    <property type="entry name" value="Fuz_longin_2"/>
    <property type="match status" value="1"/>
</dbReference>
<organism evidence="8 9">
    <name type="scientific">Amanita thiersii Skay4041</name>
    <dbReference type="NCBI Taxonomy" id="703135"/>
    <lineage>
        <taxon>Eukaryota</taxon>
        <taxon>Fungi</taxon>
        <taxon>Dikarya</taxon>
        <taxon>Basidiomycota</taxon>
        <taxon>Agaricomycotina</taxon>
        <taxon>Agaricomycetes</taxon>
        <taxon>Agaricomycetidae</taxon>
        <taxon>Agaricales</taxon>
        <taxon>Pluteineae</taxon>
        <taxon>Amanitaceae</taxon>
        <taxon>Amanita</taxon>
    </lineage>
</organism>
<evidence type="ECO:0000259" key="5">
    <source>
        <dbReference type="Pfam" id="PF19036"/>
    </source>
</evidence>
<dbReference type="GO" id="GO:0032585">
    <property type="term" value="C:multivesicular body membrane"/>
    <property type="evidence" value="ECO:0007669"/>
    <property type="project" value="UniProtKB-SubCell"/>
</dbReference>
<keyword evidence="3" id="KW-0967">Endosome</keyword>
<dbReference type="AlphaFoldDB" id="A0A2A9NSC3"/>
<dbReference type="PANTHER" id="PTHR13027:SF7">
    <property type="entry name" value="VACUOLAR FUSION PROTEIN MON1 HOMOLOG"/>
    <property type="match status" value="1"/>
</dbReference>
<dbReference type="EMBL" id="KZ301971">
    <property type="protein sequence ID" value="PFH53895.1"/>
    <property type="molecule type" value="Genomic_DNA"/>
</dbReference>
<dbReference type="OrthoDB" id="272411at2759"/>
<sequence length="533" mass="60332">MTPSTSSQEPVGSSASSVLEIDINEGILIQDADQKDDTVESDDVTVTGHVEQPNSSEENKRTLRDQLRKTLSQSKPVHSATRSRRDITLNEQDIIASKVAGYEPRSYFVLTDAGKPVFFSRTAEDDVDNTTSMIGVMQALISVFLDDNDKLRCINAGRTRINFLLRPPLYYVCISSWGEPESVTRTHLEYLHLQILSVVTASQLRRIFERRTNFDLRRLLNGAESFLLSLLKRLEFDFSMTLTSLHCLRLRPSLRKRIADALVPQSKAKDILYIMLVAWGQVVTLIRPRKHSIHPADIHIILNTIHSPSIYDSPAPSSWIPVCLPKYNSQIFVNAYISFLRREDEHNSSSTQQNQDCSRAQLQSVALVCISSGGDMDLIRGWCNDAAQKLESEGTLDELINSCQTRQSSYVVSDLGIPGLRHFIYKSRRHVQITMPAFEDPYEDATSRRRLVTLYQILHDAIHAKSGQDGTLKLQYIRTDKESLLGWITQPFEIYLSLSHRLPKTAAINAANAVVNWIKKEETQLFLQDAPVF</sequence>
<reference evidence="8 9" key="1">
    <citation type="submission" date="2014-02" db="EMBL/GenBank/DDBJ databases">
        <title>Transposable element dynamics among asymbiotic and ectomycorrhizal Amanita fungi.</title>
        <authorList>
            <consortium name="DOE Joint Genome Institute"/>
            <person name="Hess J."/>
            <person name="Skrede I."/>
            <person name="Wolfe B."/>
            <person name="LaButti K."/>
            <person name="Ohm R.A."/>
            <person name="Grigoriev I.V."/>
            <person name="Pringle A."/>
        </authorList>
    </citation>
    <scope>NUCLEOTIDE SEQUENCE [LARGE SCALE GENOMIC DNA]</scope>
    <source>
        <strain evidence="8 9">SKay4041</strain>
    </source>
</reference>
<feature type="domain" description="FUZ/MON1/HPS1 first Longin" evidence="5">
    <location>
        <begin position="106"/>
        <end position="230"/>
    </location>
</feature>
<evidence type="ECO:0000313" key="9">
    <source>
        <dbReference type="Proteomes" id="UP000242287"/>
    </source>
</evidence>
<keyword evidence="3" id="KW-0072">Autophagy</keyword>
<dbReference type="PRINTS" id="PR01546">
    <property type="entry name" value="YEAST73DUF"/>
</dbReference>
<keyword evidence="9" id="KW-1185">Reference proteome</keyword>
<dbReference type="InterPro" id="IPR043972">
    <property type="entry name" value="FUZ/MON1/HPS1_longin_1"/>
</dbReference>
<dbReference type="STRING" id="703135.A0A2A9NSC3"/>
<gene>
    <name evidence="8" type="ORF">AMATHDRAFT_186512</name>
</gene>
<keyword evidence="3" id="KW-0813">Transport</keyword>
<dbReference type="GO" id="GO:0006914">
    <property type="term" value="P:autophagy"/>
    <property type="evidence" value="ECO:0007669"/>
    <property type="project" value="UniProtKB-UniRule"/>
</dbReference>
<feature type="domain" description="FUZ/MON1/HPS1 second Longin" evidence="6">
    <location>
        <begin position="270"/>
        <end position="341"/>
    </location>
</feature>
<accession>A0A2A9NSC3</accession>
<proteinExistence type="inferred from homology"/>
<dbReference type="Proteomes" id="UP000242287">
    <property type="component" value="Unassembled WGS sequence"/>
</dbReference>
<evidence type="ECO:0000313" key="8">
    <source>
        <dbReference type="EMBL" id="PFH53895.1"/>
    </source>
</evidence>
<dbReference type="PANTHER" id="PTHR13027">
    <property type="entry name" value="SAND PROTEIN-RELATED"/>
    <property type="match status" value="1"/>
</dbReference>
<dbReference type="GO" id="GO:0016192">
    <property type="term" value="P:vesicle-mediated transport"/>
    <property type="evidence" value="ECO:0007669"/>
    <property type="project" value="InterPro"/>
</dbReference>
<keyword evidence="3" id="KW-0472">Membrane</keyword>
<evidence type="ECO:0000256" key="3">
    <source>
        <dbReference type="RuleBase" id="RU367048"/>
    </source>
</evidence>
<dbReference type="GO" id="GO:0006623">
    <property type="term" value="P:protein targeting to vacuole"/>
    <property type="evidence" value="ECO:0007669"/>
    <property type="project" value="UniProtKB-UniRule"/>
</dbReference>
<dbReference type="Pfam" id="PF19036">
    <property type="entry name" value="Fuz_longin_1"/>
    <property type="match status" value="1"/>
</dbReference>
<comment type="similarity">
    <text evidence="3">Belongs to the MON1/SAND family.</text>
</comment>
<feature type="domain" description="FUZ/MON1/HPS1 third Longin" evidence="7">
    <location>
        <begin position="419"/>
        <end position="522"/>
    </location>
</feature>
<dbReference type="GO" id="GO:0000329">
    <property type="term" value="C:fungal-type vacuole membrane"/>
    <property type="evidence" value="ECO:0007669"/>
    <property type="project" value="TreeGrafter"/>
</dbReference>
<keyword evidence="3" id="KW-0653">Protein transport</keyword>
<dbReference type="InterPro" id="IPR043970">
    <property type="entry name" value="FUZ/MON1/HPS1_longin_3"/>
</dbReference>
<name>A0A2A9NSC3_9AGAR</name>